<dbReference type="AlphaFoldDB" id="R9S3I2"/>
<name>R9S3I2_SIMAS</name>
<keyword evidence="1" id="KW-0812">Transmembrane</keyword>
<keyword evidence="3" id="KW-1185">Reference proteome</keyword>
<organism evidence="2 3">
    <name type="scientific">Simiduia agarivorans (strain DSM 21679 / JCM 13881 / BCRC 17597 / SA1)</name>
    <dbReference type="NCBI Taxonomy" id="1117647"/>
    <lineage>
        <taxon>Bacteria</taxon>
        <taxon>Pseudomonadati</taxon>
        <taxon>Pseudomonadota</taxon>
        <taxon>Gammaproteobacteria</taxon>
        <taxon>Cellvibrionales</taxon>
        <taxon>Cellvibrionaceae</taxon>
        <taxon>Simiduia</taxon>
    </lineage>
</organism>
<dbReference type="Proteomes" id="UP000000466">
    <property type="component" value="Chromosome"/>
</dbReference>
<gene>
    <name evidence="2" type="ordered locus">M5M_13474</name>
</gene>
<keyword evidence="1" id="KW-1133">Transmembrane helix</keyword>
<evidence type="ECO:0000313" key="2">
    <source>
        <dbReference type="EMBL" id="AGN11352.1"/>
    </source>
</evidence>
<evidence type="ECO:0008006" key="4">
    <source>
        <dbReference type="Google" id="ProtNLM"/>
    </source>
</evidence>
<proteinExistence type="predicted"/>
<dbReference type="KEGG" id="saga:M5M_13474"/>
<protein>
    <recommendedName>
        <fullName evidence="4">Transmembrane protein</fullName>
    </recommendedName>
</protein>
<dbReference type="PROSITE" id="PS51257">
    <property type="entry name" value="PROKAR_LIPOPROTEIN"/>
    <property type="match status" value="1"/>
</dbReference>
<feature type="transmembrane region" description="Helical" evidence="1">
    <location>
        <begin position="12"/>
        <end position="33"/>
    </location>
</feature>
<feature type="transmembrane region" description="Helical" evidence="1">
    <location>
        <begin position="103"/>
        <end position="120"/>
    </location>
</feature>
<evidence type="ECO:0000313" key="3">
    <source>
        <dbReference type="Proteomes" id="UP000000466"/>
    </source>
</evidence>
<feature type="transmembrane region" description="Helical" evidence="1">
    <location>
        <begin position="72"/>
        <end position="91"/>
    </location>
</feature>
<sequence length="133" mass="15382">MKRINFEPTILGVANFAMYIGGVMAFWAIAFAGSCPAKGRCGAPIEPMLVFIVLHWLVVGFVIKKNLTVAKWMMVFTGVVPFFSMGFVYYYSSEDMYQYLNIYSVYLFVFGLVYTAYLFFSREVREYERNKNT</sequence>
<dbReference type="HOGENOM" id="CLU_1905345_0_0_6"/>
<evidence type="ECO:0000256" key="1">
    <source>
        <dbReference type="SAM" id="Phobius"/>
    </source>
</evidence>
<accession>R9S3I2</accession>
<feature type="transmembrane region" description="Helical" evidence="1">
    <location>
        <begin position="45"/>
        <end position="63"/>
    </location>
</feature>
<keyword evidence="1" id="KW-0472">Membrane</keyword>
<dbReference type="EMBL" id="CP003746">
    <property type="protein sequence ID" value="AGN11352.1"/>
    <property type="molecule type" value="Genomic_DNA"/>
</dbReference>
<reference evidence="2 3" key="1">
    <citation type="journal article" date="2013" name="Genome Announc.">
        <title>Complete genome sequence of Simiduia agarivorans SA1(T), a marine bacterium able to degrade a variety of polysaccharides.</title>
        <authorList>
            <person name="Lin S.Y."/>
            <person name="Shieh W.Y."/>
            <person name="Chen J.S."/>
            <person name="Tang S.L."/>
        </authorList>
    </citation>
    <scope>NUCLEOTIDE SEQUENCE [LARGE SCALE GENOMIC DNA]</scope>
    <source>
        <strain evidence="3">DSM 21679 / JCM 13881 / BCRC 17597 / SA1</strain>
    </source>
</reference>